<feature type="compositionally biased region" description="Acidic residues" evidence="1">
    <location>
        <begin position="392"/>
        <end position="406"/>
    </location>
</feature>
<proteinExistence type="predicted"/>
<comment type="caution">
    <text evidence="2">The sequence shown here is derived from an EMBL/GenBank/DDBJ whole genome shotgun (WGS) entry which is preliminary data.</text>
</comment>
<sequence length="430" mass="45322">MPRPKAPTPPSLPSHPFQASPGPRPSAPAARALLLAQAPDDDDLTSMLPVPPTSPPSLNLTQSADDIPPARNNHITNHPRDDAAAVIKHRQPLFPVPDGQEVTNTPPAHARFAITPRPESPSYMLHTHSSATKTGNALDSPGRRCARRRSRRMASVAGQTALLRLRISGAATLTPSEATTDVAAGKENAGQTPGQKRRPAATPLRARAAAPLSLLDEHPPASPTPPARRRSRANGLSSTPQTNTRGLPDPFAAGYPSSPSRKRKAATEHASPDSPSKRAKRHDSPRHRNLYAAAPGRDGSFQLTRLPRVGTPERRVSHLASPGRRRAARTASSTSAVGALPAFPAGYFFGALEGAVEGLMPFMGVGGRRAPASTEASGTVVRRLVSDQSEGSAEDEGGGDINDEDGGVAVKELVEPSPSPREQLGRRGFF</sequence>
<name>A0A8H4IU80_9PEZI</name>
<protein>
    <submittedName>
        <fullName evidence="2">Uncharacterized protein</fullName>
    </submittedName>
</protein>
<accession>A0A8H4IU80</accession>
<evidence type="ECO:0000256" key="1">
    <source>
        <dbReference type="SAM" id="MobiDB-lite"/>
    </source>
</evidence>
<feature type="region of interest" description="Disordered" evidence="1">
    <location>
        <begin position="1"/>
        <end position="69"/>
    </location>
</feature>
<organism evidence="2 3">
    <name type="scientific">Botryosphaeria dothidea</name>
    <dbReference type="NCBI Taxonomy" id="55169"/>
    <lineage>
        <taxon>Eukaryota</taxon>
        <taxon>Fungi</taxon>
        <taxon>Dikarya</taxon>
        <taxon>Ascomycota</taxon>
        <taxon>Pezizomycotina</taxon>
        <taxon>Dothideomycetes</taxon>
        <taxon>Dothideomycetes incertae sedis</taxon>
        <taxon>Botryosphaeriales</taxon>
        <taxon>Botryosphaeriaceae</taxon>
        <taxon>Botryosphaeria</taxon>
    </lineage>
</organism>
<feature type="region of interest" description="Disordered" evidence="1">
    <location>
        <begin position="131"/>
        <end position="153"/>
    </location>
</feature>
<evidence type="ECO:0000313" key="3">
    <source>
        <dbReference type="Proteomes" id="UP000572817"/>
    </source>
</evidence>
<feature type="compositionally biased region" description="Low complexity" evidence="1">
    <location>
        <begin position="27"/>
        <end position="38"/>
    </location>
</feature>
<dbReference type="EMBL" id="WWBZ02000022">
    <property type="protein sequence ID" value="KAF4307685.1"/>
    <property type="molecule type" value="Genomic_DNA"/>
</dbReference>
<dbReference type="Proteomes" id="UP000572817">
    <property type="component" value="Unassembled WGS sequence"/>
</dbReference>
<feature type="region of interest" description="Disordered" evidence="1">
    <location>
        <begin position="176"/>
        <end position="333"/>
    </location>
</feature>
<dbReference type="AlphaFoldDB" id="A0A8H4IU80"/>
<feature type="compositionally biased region" description="Polar residues" evidence="1">
    <location>
        <begin position="234"/>
        <end position="245"/>
    </location>
</feature>
<feature type="compositionally biased region" description="Basic residues" evidence="1">
    <location>
        <begin position="277"/>
        <end position="289"/>
    </location>
</feature>
<reference evidence="2" key="1">
    <citation type="submission" date="2020-04" db="EMBL/GenBank/DDBJ databases">
        <title>Genome Assembly and Annotation of Botryosphaeria dothidea sdau 11-99, a Latent Pathogen of Apple Fruit Ring Rot in China.</title>
        <authorList>
            <person name="Yu C."/>
            <person name="Diao Y."/>
            <person name="Lu Q."/>
            <person name="Zhao J."/>
            <person name="Cui S."/>
            <person name="Peng C."/>
            <person name="He B."/>
            <person name="Liu H."/>
        </authorList>
    </citation>
    <scope>NUCLEOTIDE SEQUENCE [LARGE SCALE GENOMIC DNA]</scope>
    <source>
        <strain evidence="2">Sdau11-99</strain>
    </source>
</reference>
<keyword evidence="3" id="KW-1185">Reference proteome</keyword>
<feature type="compositionally biased region" description="Pro residues" evidence="1">
    <location>
        <begin position="1"/>
        <end position="13"/>
    </location>
</feature>
<dbReference type="OrthoDB" id="10656782at2759"/>
<evidence type="ECO:0000313" key="2">
    <source>
        <dbReference type="EMBL" id="KAF4307685.1"/>
    </source>
</evidence>
<feature type="region of interest" description="Disordered" evidence="1">
    <location>
        <begin position="371"/>
        <end position="430"/>
    </location>
</feature>
<feature type="compositionally biased region" description="Low complexity" evidence="1">
    <location>
        <begin position="200"/>
        <end position="214"/>
    </location>
</feature>
<gene>
    <name evidence="2" type="ORF">GTA08_BOTSDO04378</name>
</gene>